<evidence type="ECO:0000256" key="1">
    <source>
        <dbReference type="SAM" id="Phobius"/>
    </source>
</evidence>
<protein>
    <submittedName>
        <fullName evidence="2">Uncharacterized protein</fullName>
    </submittedName>
</protein>
<dbReference type="EMBL" id="FUWJ01000001">
    <property type="protein sequence ID" value="SJZ31854.1"/>
    <property type="molecule type" value="Genomic_DNA"/>
</dbReference>
<organism evidence="2 3">
    <name type="scientific">Enhydrobacter aerosaccus</name>
    <dbReference type="NCBI Taxonomy" id="225324"/>
    <lineage>
        <taxon>Bacteria</taxon>
        <taxon>Pseudomonadati</taxon>
        <taxon>Pseudomonadota</taxon>
        <taxon>Alphaproteobacteria</taxon>
        <taxon>Hyphomicrobiales</taxon>
        <taxon>Enhydrobacter</taxon>
    </lineage>
</organism>
<dbReference type="STRING" id="225324.SAMN02745126_00269"/>
<evidence type="ECO:0000313" key="2">
    <source>
        <dbReference type="EMBL" id="SJZ31854.1"/>
    </source>
</evidence>
<dbReference type="AlphaFoldDB" id="A0A1T4JNX8"/>
<name>A0A1T4JNX8_9HYPH</name>
<keyword evidence="1" id="KW-0812">Transmembrane</keyword>
<reference evidence="3" key="1">
    <citation type="submission" date="2017-02" db="EMBL/GenBank/DDBJ databases">
        <authorList>
            <person name="Varghese N."/>
            <person name="Submissions S."/>
        </authorList>
    </citation>
    <scope>NUCLEOTIDE SEQUENCE [LARGE SCALE GENOMIC DNA]</scope>
    <source>
        <strain evidence="3">ATCC 27094</strain>
    </source>
</reference>
<proteinExistence type="predicted"/>
<gene>
    <name evidence="2" type="ORF">SAMN02745126_00269</name>
</gene>
<keyword evidence="1" id="KW-0472">Membrane</keyword>
<dbReference type="Proteomes" id="UP000190092">
    <property type="component" value="Unassembled WGS sequence"/>
</dbReference>
<sequence>MIAAMADDDRRPGDSDMHRRQRGKNLFMFTVLLALAAVFFVLTMVRMGGKL</sequence>
<accession>A0A1T4JNX8</accession>
<feature type="transmembrane region" description="Helical" evidence="1">
    <location>
        <begin position="26"/>
        <end position="45"/>
    </location>
</feature>
<evidence type="ECO:0000313" key="3">
    <source>
        <dbReference type="Proteomes" id="UP000190092"/>
    </source>
</evidence>
<keyword evidence="1" id="KW-1133">Transmembrane helix</keyword>
<keyword evidence="3" id="KW-1185">Reference proteome</keyword>